<dbReference type="GO" id="GO:0005829">
    <property type="term" value="C:cytosol"/>
    <property type="evidence" value="ECO:0007669"/>
    <property type="project" value="UniProtKB-ARBA"/>
</dbReference>
<evidence type="ECO:0000256" key="1">
    <source>
        <dbReference type="ARBA" id="ARBA00004496"/>
    </source>
</evidence>
<keyword evidence="6" id="KW-0445">Lipid transport</keyword>
<dbReference type="InterPro" id="IPR023393">
    <property type="entry name" value="START-like_dom_sf"/>
</dbReference>
<dbReference type="InterPro" id="IPR002913">
    <property type="entry name" value="START_lipid-bd_dom"/>
</dbReference>
<evidence type="ECO:0000256" key="3">
    <source>
        <dbReference type="ARBA" id="ARBA00022490"/>
    </source>
</evidence>
<accession>A0AAW1BYE3</accession>
<evidence type="ECO:0000256" key="6">
    <source>
        <dbReference type="ARBA" id="ARBA00023055"/>
    </source>
</evidence>
<proteinExistence type="predicted"/>
<evidence type="ECO:0000256" key="7">
    <source>
        <dbReference type="ARBA" id="ARBA00023121"/>
    </source>
</evidence>
<dbReference type="AlphaFoldDB" id="A0AAW1BYE3"/>
<dbReference type="GO" id="GO:0031210">
    <property type="term" value="F:phosphatidylcholine binding"/>
    <property type="evidence" value="ECO:0007669"/>
    <property type="project" value="TreeGrafter"/>
</dbReference>
<reference evidence="14 15" key="1">
    <citation type="journal article" date="2024" name="Proc. Natl. Acad. Sci. U.S.A.">
        <title>The genetic regulatory architecture and epigenomic basis for age-related changes in rattlesnake venom.</title>
        <authorList>
            <person name="Hogan M.P."/>
            <person name="Holding M.L."/>
            <person name="Nystrom G.S."/>
            <person name="Colston T.J."/>
            <person name="Bartlett D.A."/>
            <person name="Mason A.J."/>
            <person name="Ellsworth S.A."/>
            <person name="Rautsaw R.M."/>
            <person name="Lawrence K.C."/>
            <person name="Strickland J.L."/>
            <person name="He B."/>
            <person name="Fraser P."/>
            <person name="Margres M.J."/>
            <person name="Gilbert D.M."/>
            <person name="Gibbs H.L."/>
            <person name="Parkinson C.L."/>
            <person name="Rokyta D.R."/>
        </authorList>
    </citation>
    <scope>NUCLEOTIDE SEQUENCE [LARGE SCALE GENOMIC DNA]</scope>
    <source>
        <strain evidence="14">DRR0105</strain>
    </source>
</reference>
<dbReference type="SMART" id="SM00234">
    <property type="entry name" value="START"/>
    <property type="match status" value="1"/>
</dbReference>
<keyword evidence="5" id="KW-0007">Acetylation</keyword>
<dbReference type="PANTHER" id="PTHR19308">
    <property type="entry name" value="PHOSPHATIDYLCHOLINE TRANSFER PROTEIN"/>
    <property type="match status" value="1"/>
</dbReference>
<comment type="caution">
    <text evidence="14">The sequence shown here is derived from an EMBL/GenBank/DDBJ whole genome shotgun (WGS) entry which is preliminary data.</text>
</comment>
<dbReference type="GO" id="GO:0008525">
    <property type="term" value="F:phosphatidylcholine transporter activity"/>
    <property type="evidence" value="ECO:0007669"/>
    <property type="project" value="TreeGrafter"/>
</dbReference>
<dbReference type="FunFam" id="3.30.530.20:FF:000017">
    <property type="entry name" value="Phosphatidylcholine transfer protein, putative"/>
    <property type="match status" value="1"/>
</dbReference>
<evidence type="ECO:0000256" key="5">
    <source>
        <dbReference type="ARBA" id="ARBA00022990"/>
    </source>
</evidence>
<dbReference type="SUPFAM" id="SSF55961">
    <property type="entry name" value="Bet v1-like"/>
    <property type="match status" value="1"/>
</dbReference>
<dbReference type="PANTHER" id="PTHR19308:SF39">
    <property type="entry name" value="PHOSPHATIDYLCHOLINE TRANSFER PROTEIN"/>
    <property type="match status" value="1"/>
</dbReference>
<dbReference type="Gene3D" id="3.30.530.20">
    <property type="match status" value="1"/>
</dbReference>
<evidence type="ECO:0000313" key="15">
    <source>
        <dbReference type="Proteomes" id="UP001474421"/>
    </source>
</evidence>
<dbReference type="Proteomes" id="UP001474421">
    <property type="component" value="Unassembled WGS sequence"/>
</dbReference>
<protein>
    <recommendedName>
        <fullName evidence="9">Phosphatidylcholine transfer protein</fullName>
    </recommendedName>
    <alternativeName>
        <fullName evidence="11">START domain-containing protein 2</fullName>
    </alternativeName>
    <alternativeName>
        <fullName evidence="10">StAR-related lipid transfer protein 2</fullName>
    </alternativeName>
</protein>
<evidence type="ECO:0000256" key="8">
    <source>
        <dbReference type="ARBA" id="ARBA00063535"/>
    </source>
</evidence>
<keyword evidence="15" id="KW-1185">Reference proteome</keyword>
<evidence type="ECO:0000259" key="13">
    <source>
        <dbReference type="PROSITE" id="PS50848"/>
    </source>
</evidence>
<dbReference type="EMBL" id="JAOTOJ010000002">
    <property type="protein sequence ID" value="KAK9407189.1"/>
    <property type="molecule type" value="Genomic_DNA"/>
</dbReference>
<evidence type="ECO:0000256" key="11">
    <source>
        <dbReference type="ARBA" id="ARBA00079049"/>
    </source>
</evidence>
<feature type="domain" description="START" evidence="13">
    <location>
        <begin position="172"/>
        <end position="366"/>
    </location>
</feature>
<evidence type="ECO:0000256" key="4">
    <source>
        <dbReference type="ARBA" id="ARBA00022553"/>
    </source>
</evidence>
<feature type="region of interest" description="Disordered" evidence="12">
    <location>
        <begin position="17"/>
        <end position="88"/>
    </location>
</feature>
<dbReference type="Pfam" id="PF01852">
    <property type="entry name" value="START"/>
    <property type="match status" value="1"/>
</dbReference>
<dbReference type="PROSITE" id="PS50848">
    <property type="entry name" value="START"/>
    <property type="match status" value="1"/>
</dbReference>
<keyword evidence="2" id="KW-0813">Transport</keyword>
<evidence type="ECO:0000313" key="14">
    <source>
        <dbReference type="EMBL" id="KAK9407189.1"/>
    </source>
</evidence>
<organism evidence="14 15">
    <name type="scientific">Crotalus adamanteus</name>
    <name type="common">Eastern diamondback rattlesnake</name>
    <dbReference type="NCBI Taxonomy" id="8729"/>
    <lineage>
        <taxon>Eukaryota</taxon>
        <taxon>Metazoa</taxon>
        <taxon>Chordata</taxon>
        <taxon>Craniata</taxon>
        <taxon>Vertebrata</taxon>
        <taxon>Euteleostomi</taxon>
        <taxon>Lepidosauria</taxon>
        <taxon>Squamata</taxon>
        <taxon>Bifurcata</taxon>
        <taxon>Unidentata</taxon>
        <taxon>Episquamata</taxon>
        <taxon>Toxicofera</taxon>
        <taxon>Serpentes</taxon>
        <taxon>Colubroidea</taxon>
        <taxon>Viperidae</taxon>
        <taxon>Crotalinae</taxon>
        <taxon>Crotalus</taxon>
    </lineage>
</organism>
<keyword evidence="7" id="KW-0446">Lipid-binding</keyword>
<keyword evidence="3" id="KW-0963">Cytoplasm</keyword>
<name>A0AAW1BYE3_CROAD</name>
<dbReference type="InterPro" id="IPR051213">
    <property type="entry name" value="START_lipid_transfer"/>
</dbReference>
<comment type="subunit">
    <text evidence="8">Interacts with ACOT13/THEM2.</text>
</comment>
<evidence type="ECO:0000256" key="2">
    <source>
        <dbReference type="ARBA" id="ARBA00022448"/>
    </source>
</evidence>
<evidence type="ECO:0000256" key="9">
    <source>
        <dbReference type="ARBA" id="ARBA00069061"/>
    </source>
</evidence>
<sequence length="367" mass="41093">MTRGRGRYWWEALPEDLLPPDHASYGEGADSGARDPPSRDSFLLRLPHRPDAFCPSRQGDSNPGPRAPLVQPLRRAGPGRPARARSSAGDAAWARAMCPPEIFSSLVRRRPGGLLKAAAKDEGGENCACPLSVGMSRSSIGNAASSSAAHLRRPEQPRGVFSEDQFLAISRELVSPGGRPDASWQLLTNVQGLCIYRLFDEKSGLYEYKIYSILTDCSPELCAEVYMDLNYRTKWDQYVKNVREKTQDGKTAIYWEVKFPFPLANRDYVFVRERRDTELDGQKIYVILAKSVNTVKFSEKPGIVRAKNYKQGVAFASDGKKGCKVFMTYFDDPGGRLPSWVVNWAVKTGVPNFLKDMQKACHSYRKR</sequence>
<evidence type="ECO:0000256" key="12">
    <source>
        <dbReference type="SAM" id="MobiDB-lite"/>
    </source>
</evidence>
<keyword evidence="4" id="KW-0597">Phosphoprotein</keyword>
<feature type="compositionally biased region" description="Low complexity" evidence="12">
    <location>
        <begin position="74"/>
        <end position="88"/>
    </location>
</feature>
<evidence type="ECO:0000256" key="10">
    <source>
        <dbReference type="ARBA" id="ARBA00077188"/>
    </source>
</evidence>
<gene>
    <name evidence="14" type="ORF">NXF25_005963</name>
</gene>
<comment type="subcellular location">
    <subcellularLocation>
        <location evidence="1">Cytoplasm</location>
    </subcellularLocation>
</comment>